<dbReference type="AlphaFoldDB" id="A0A1H8BVY9"/>
<name>A0A1H8BVY9_9ACTN</name>
<dbReference type="Pfam" id="PF00156">
    <property type="entry name" value="Pribosyltran"/>
    <property type="match status" value="1"/>
</dbReference>
<dbReference type="CDD" id="cd06223">
    <property type="entry name" value="PRTases_typeI"/>
    <property type="match status" value="1"/>
</dbReference>
<organism evidence="3 4">
    <name type="scientific">Nonomuraea pusilla</name>
    <dbReference type="NCBI Taxonomy" id="46177"/>
    <lineage>
        <taxon>Bacteria</taxon>
        <taxon>Bacillati</taxon>
        <taxon>Actinomycetota</taxon>
        <taxon>Actinomycetes</taxon>
        <taxon>Streptosporangiales</taxon>
        <taxon>Streptosporangiaceae</taxon>
        <taxon>Nonomuraea</taxon>
    </lineage>
</organism>
<dbReference type="Gene3D" id="3.40.50.2020">
    <property type="match status" value="1"/>
</dbReference>
<dbReference type="GO" id="GO:0016757">
    <property type="term" value="F:glycosyltransferase activity"/>
    <property type="evidence" value="ECO:0007669"/>
    <property type="project" value="UniProtKB-KW"/>
</dbReference>
<feature type="domain" description="Phosphoribosyltransferase" evidence="2">
    <location>
        <begin position="11"/>
        <end position="181"/>
    </location>
</feature>
<accession>A0A1H8BVY9</accession>
<dbReference type="RefSeq" id="WP_201784645.1">
    <property type="nucleotide sequence ID" value="NZ_BBZG01000002.1"/>
</dbReference>
<evidence type="ECO:0000259" key="2">
    <source>
        <dbReference type="Pfam" id="PF00156"/>
    </source>
</evidence>
<reference evidence="3 4" key="1">
    <citation type="submission" date="2016-10" db="EMBL/GenBank/DDBJ databases">
        <authorList>
            <person name="de Groot N.N."/>
        </authorList>
    </citation>
    <scope>NUCLEOTIDE SEQUENCE [LARGE SCALE GENOMIC DNA]</scope>
    <source>
        <strain evidence="3 4">DSM 43357</strain>
    </source>
</reference>
<dbReference type="EMBL" id="FOBF01000018">
    <property type="protein sequence ID" value="SEM86943.1"/>
    <property type="molecule type" value="Genomic_DNA"/>
</dbReference>
<keyword evidence="3" id="KW-0808">Transferase</keyword>
<protein>
    <submittedName>
        <fullName evidence="3">Predicted phosphoribosyltransferase</fullName>
    </submittedName>
</protein>
<feature type="region of interest" description="Disordered" evidence="1">
    <location>
        <begin position="214"/>
        <end position="233"/>
    </location>
</feature>
<dbReference type="InterPro" id="IPR000836">
    <property type="entry name" value="PRTase_dom"/>
</dbReference>
<dbReference type="SUPFAM" id="SSF53271">
    <property type="entry name" value="PRTase-like"/>
    <property type="match status" value="1"/>
</dbReference>
<gene>
    <name evidence="3" type="ORF">SAMN05660976_06223</name>
</gene>
<feature type="compositionally biased region" description="Gly residues" evidence="1">
    <location>
        <begin position="219"/>
        <end position="233"/>
    </location>
</feature>
<evidence type="ECO:0000313" key="3">
    <source>
        <dbReference type="EMBL" id="SEM86943.1"/>
    </source>
</evidence>
<keyword evidence="3" id="KW-0328">Glycosyltransferase</keyword>
<dbReference type="InterPro" id="IPR029057">
    <property type="entry name" value="PRTase-like"/>
</dbReference>
<proteinExistence type="predicted"/>
<evidence type="ECO:0000313" key="4">
    <source>
        <dbReference type="Proteomes" id="UP000198953"/>
    </source>
</evidence>
<dbReference type="Gene3D" id="3.30.1310.20">
    <property type="entry name" value="PRTase-like"/>
    <property type="match status" value="1"/>
</dbReference>
<evidence type="ECO:0000256" key="1">
    <source>
        <dbReference type="SAM" id="MobiDB-lite"/>
    </source>
</evidence>
<dbReference type="Proteomes" id="UP000198953">
    <property type="component" value="Unassembled WGS sequence"/>
</dbReference>
<keyword evidence="4" id="KW-1185">Reference proteome</keyword>
<dbReference type="STRING" id="46177.SAMN05660976_06223"/>
<sequence>MFADRHDAGVRLAERLAGLITDENVVVLGLPRGGVPVAFEVARTLGAPLDVIVVRKLGVPFQPELGFGAVGEGGVRVINSDVVRMAHLTHAEMDVVEERERVEVERRARRFRDDHRPIDLVGRTVILVDDGIATGGTAQAACQVARARGAGRVILAVPVGAQDTVERMRADADEVVCLQTPADMLAIGFWYEDFAQTSDEQVVTLLQRAAEARASTLGHPGGTGSGGTGQGGG</sequence>